<sequence>MAVDAMFKTQQETVLHLFGDCVFARQVWYLSILQVDSITHVGDSFISWWQSIMDGWKTLQNCAELQRLASFIIWFIWKARNEKIFNDETACPLRTMHLAQRTASEFGATLDLNQSSATLTPFPAYFFCCCFSGEATHCFSFSETQCSWGLEKEGARWWYWAVIRNQNGDFLAGLAKKVMRIGSAQSMEAVALVEGILKLVFVKDLVLSLQLALVFPLRLMSCCKIFLFFSRELIS</sequence>
<proteinExistence type="predicted"/>
<evidence type="ECO:0008006" key="2">
    <source>
        <dbReference type="Google" id="ProtNLM"/>
    </source>
</evidence>
<name>A0A5B7BCR0_DAVIN</name>
<accession>A0A5B7BCR0</accession>
<organism evidence="1">
    <name type="scientific">Davidia involucrata</name>
    <name type="common">Dove tree</name>
    <dbReference type="NCBI Taxonomy" id="16924"/>
    <lineage>
        <taxon>Eukaryota</taxon>
        <taxon>Viridiplantae</taxon>
        <taxon>Streptophyta</taxon>
        <taxon>Embryophyta</taxon>
        <taxon>Tracheophyta</taxon>
        <taxon>Spermatophyta</taxon>
        <taxon>Magnoliopsida</taxon>
        <taxon>eudicotyledons</taxon>
        <taxon>Gunneridae</taxon>
        <taxon>Pentapetalae</taxon>
        <taxon>asterids</taxon>
        <taxon>Cornales</taxon>
        <taxon>Nyssaceae</taxon>
        <taxon>Davidia</taxon>
    </lineage>
</organism>
<protein>
    <recommendedName>
        <fullName evidence="2">RNase H type-1 domain-containing protein</fullName>
    </recommendedName>
</protein>
<evidence type="ECO:0000313" key="1">
    <source>
        <dbReference type="EMBL" id="MPA65213.1"/>
    </source>
</evidence>
<gene>
    <name evidence="1" type="ORF">Din_034654</name>
</gene>
<dbReference type="AlphaFoldDB" id="A0A5B7BCR0"/>
<dbReference type="EMBL" id="GHES01034654">
    <property type="protein sequence ID" value="MPA65213.1"/>
    <property type="molecule type" value="Transcribed_RNA"/>
</dbReference>
<reference evidence="1" key="1">
    <citation type="submission" date="2019-08" db="EMBL/GenBank/DDBJ databases">
        <title>Reference gene set and small RNA set construction with multiple tissues from Davidia involucrata Baill.</title>
        <authorList>
            <person name="Yang H."/>
            <person name="Zhou C."/>
            <person name="Li G."/>
            <person name="Wang J."/>
            <person name="Gao P."/>
            <person name="Wang M."/>
            <person name="Wang R."/>
            <person name="Zhao Y."/>
        </authorList>
    </citation>
    <scope>NUCLEOTIDE SEQUENCE</scope>
    <source>
        <tissue evidence="1">Mixed with DoveR01_LX</tissue>
    </source>
</reference>